<dbReference type="AlphaFoldDB" id="A0A7W5FLB5"/>
<dbReference type="PANTHER" id="PTHR24421">
    <property type="entry name" value="NITRATE/NITRITE SENSOR PROTEIN NARX-RELATED"/>
    <property type="match status" value="1"/>
</dbReference>
<evidence type="ECO:0000259" key="12">
    <source>
        <dbReference type="Pfam" id="PF07730"/>
    </source>
</evidence>
<evidence type="ECO:0000313" key="14">
    <source>
        <dbReference type="Proteomes" id="UP000570361"/>
    </source>
</evidence>
<feature type="domain" description="Signal transduction histidine kinase subgroup 3 dimerisation and phosphoacceptor" evidence="12">
    <location>
        <begin position="490"/>
        <end position="557"/>
    </location>
</feature>
<keyword evidence="6 13" id="KW-0418">Kinase</keyword>
<keyword evidence="10" id="KW-1133">Transmembrane helix</keyword>
<evidence type="ECO:0000256" key="2">
    <source>
        <dbReference type="ARBA" id="ARBA00012438"/>
    </source>
</evidence>
<evidence type="ECO:0000256" key="8">
    <source>
        <dbReference type="ARBA" id="ARBA00023012"/>
    </source>
</evidence>
<evidence type="ECO:0000256" key="3">
    <source>
        <dbReference type="ARBA" id="ARBA00022553"/>
    </source>
</evidence>
<dbReference type="Gene3D" id="3.30.565.10">
    <property type="entry name" value="Histidine kinase-like ATPase, C-terminal domain"/>
    <property type="match status" value="1"/>
</dbReference>
<organism evidence="13 14">
    <name type="scientific">Paenibacillus phyllosphaerae</name>
    <dbReference type="NCBI Taxonomy" id="274593"/>
    <lineage>
        <taxon>Bacteria</taxon>
        <taxon>Bacillati</taxon>
        <taxon>Bacillota</taxon>
        <taxon>Bacilli</taxon>
        <taxon>Bacillales</taxon>
        <taxon>Paenibacillaceae</taxon>
        <taxon>Paenibacillus</taxon>
    </lineage>
</organism>
<dbReference type="CDD" id="cd16917">
    <property type="entry name" value="HATPase_UhpB-NarQ-NarX-like"/>
    <property type="match status" value="1"/>
</dbReference>
<dbReference type="Pfam" id="PF02518">
    <property type="entry name" value="HATPase_c"/>
    <property type="match status" value="1"/>
</dbReference>
<evidence type="ECO:0000259" key="11">
    <source>
        <dbReference type="Pfam" id="PF02518"/>
    </source>
</evidence>
<feature type="transmembrane region" description="Helical" evidence="10">
    <location>
        <begin position="218"/>
        <end position="237"/>
    </location>
</feature>
<name>A0A7W5FLB5_9BACL</name>
<gene>
    <name evidence="13" type="ORF">FHS18_000874</name>
</gene>
<sequence>MRTITFYRLLVIVFFAVTGVLYSNGIAVYYDALATRCIPTGCGNSVPALILDPGGLSVEMTALYLVLIDVLFTAVFYVSAGAMLWKGAREPMGLLAALAMVAFGTTFPSLAIVSAEGSELARIWFYAVSTIGWTSITLFCLLFPNGRFVPAWTKSAMVIIAIWNGANFIVQGSLWEKLHLPVMVQVVWFLSTTALLIYSQVYRFKKVSSPAERQQTKWVVYGVTVSFIGFGLLSILFGSPVNDGRAMTFIWLNAVLNLSLAALPVTLALAVLRRRLWEINPLVNRTIVYGALTLCIVLVYAATVLYLGRLLGNWNPYIVSFLVTAVVAVLFAPLKEWLQRQVNRLFKGRHDDPYAVLLELGGQLMEPLAPDAMLEVIAGKVKEVLRLPYAAIAAGVEGQEAIIAEAGERKDSLELHAFPIIHRGRTLGTLYAASRSTGELFSSEDMMFLEVLLGHAGPLVNNADMLQAMRKLAEDLQESREKLVAAREEERRQLRNNLHDDLAPRLAALALKTSIARKFVERDPASAIAMLDELGQVIRTTVGDIRVLVHDLRPPALDELGLVGAIRARMSELGKSTHQMAGDEQVRPLRFELEVPEQLPNLSAAVEVAIYRIVTESLVNTVKHAQASVCRVRLAVSERRRLVVEIVDDGVSGGTVAIWSGMSSGIGLRSMRERAAEVGGECSFERTADGGMKVEAVLPLIERGASVEQKELKLG</sequence>
<dbReference type="EMBL" id="JACHXK010000002">
    <property type="protein sequence ID" value="MBB3108822.1"/>
    <property type="molecule type" value="Genomic_DNA"/>
</dbReference>
<evidence type="ECO:0000256" key="9">
    <source>
        <dbReference type="SAM" id="Coils"/>
    </source>
</evidence>
<feature type="domain" description="Histidine kinase/HSP90-like ATPase" evidence="11">
    <location>
        <begin position="607"/>
        <end position="700"/>
    </location>
</feature>
<feature type="transmembrane region" description="Helical" evidence="10">
    <location>
        <begin position="287"/>
        <end position="308"/>
    </location>
</feature>
<accession>A0A7W5FLB5</accession>
<evidence type="ECO:0000256" key="10">
    <source>
        <dbReference type="SAM" id="Phobius"/>
    </source>
</evidence>
<evidence type="ECO:0000256" key="6">
    <source>
        <dbReference type="ARBA" id="ARBA00022777"/>
    </source>
</evidence>
<dbReference type="EC" id="2.7.13.3" evidence="2"/>
<dbReference type="GO" id="GO:0046983">
    <property type="term" value="F:protein dimerization activity"/>
    <property type="evidence" value="ECO:0007669"/>
    <property type="project" value="InterPro"/>
</dbReference>
<feature type="transmembrane region" description="Helical" evidence="10">
    <location>
        <begin position="314"/>
        <end position="334"/>
    </location>
</feature>
<keyword evidence="8" id="KW-0902">Two-component regulatory system</keyword>
<dbReference type="InterPro" id="IPR029016">
    <property type="entry name" value="GAF-like_dom_sf"/>
</dbReference>
<feature type="transmembrane region" description="Helical" evidence="10">
    <location>
        <begin position="123"/>
        <end position="143"/>
    </location>
</feature>
<keyword evidence="10" id="KW-0472">Membrane</keyword>
<comment type="caution">
    <text evidence="13">The sequence shown here is derived from an EMBL/GenBank/DDBJ whole genome shotgun (WGS) entry which is preliminary data.</text>
</comment>
<dbReference type="Proteomes" id="UP000570361">
    <property type="component" value="Unassembled WGS sequence"/>
</dbReference>
<dbReference type="GO" id="GO:0005524">
    <property type="term" value="F:ATP binding"/>
    <property type="evidence" value="ECO:0007669"/>
    <property type="project" value="UniProtKB-KW"/>
</dbReference>
<dbReference type="GO" id="GO:0016020">
    <property type="term" value="C:membrane"/>
    <property type="evidence" value="ECO:0007669"/>
    <property type="project" value="InterPro"/>
</dbReference>
<dbReference type="Gene3D" id="1.20.5.1930">
    <property type="match status" value="1"/>
</dbReference>
<keyword evidence="4" id="KW-0808">Transferase</keyword>
<feature type="transmembrane region" description="Helical" evidence="10">
    <location>
        <begin position="155"/>
        <end position="174"/>
    </location>
</feature>
<dbReference type="InterPro" id="IPR011712">
    <property type="entry name" value="Sig_transdc_His_kin_sub3_dim/P"/>
</dbReference>
<dbReference type="GO" id="GO:0000155">
    <property type="term" value="F:phosphorelay sensor kinase activity"/>
    <property type="evidence" value="ECO:0007669"/>
    <property type="project" value="InterPro"/>
</dbReference>
<dbReference type="InterPro" id="IPR036890">
    <property type="entry name" value="HATPase_C_sf"/>
</dbReference>
<protein>
    <recommendedName>
        <fullName evidence="2">histidine kinase</fullName>
        <ecNumber evidence="2">2.7.13.3</ecNumber>
    </recommendedName>
</protein>
<evidence type="ECO:0000313" key="13">
    <source>
        <dbReference type="EMBL" id="MBB3108822.1"/>
    </source>
</evidence>
<proteinExistence type="predicted"/>
<keyword evidence="10" id="KW-0812">Transmembrane</keyword>
<evidence type="ECO:0000256" key="5">
    <source>
        <dbReference type="ARBA" id="ARBA00022741"/>
    </source>
</evidence>
<feature type="transmembrane region" description="Helical" evidence="10">
    <location>
        <begin position="180"/>
        <end position="198"/>
    </location>
</feature>
<keyword evidence="14" id="KW-1185">Reference proteome</keyword>
<keyword evidence="7" id="KW-0067">ATP-binding</keyword>
<evidence type="ECO:0000256" key="7">
    <source>
        <dbReference type="ARBA" id="ARBA00022840"/>
    </source>
</evidence>
<dbReference type="Pfam" id="PF07730">
    <property type="entry name" value="HisKA_3"/>
    <property type="match status" value="1"/>
</dbReference>
<keyword evidence="3" id="KW-0597">Phosphoprotein</keyword>
<dbReference type="PANTHER" id="PTHR24421:SF10">
    <property type="entry name" value="NITRATE_NITRITE SENSOR PROTEIN NARQ"/>
    <property type="match status" value="1"/>
</dbReference>
<feature type="coiled-coil region" evidence="9">
    <location>
        <begin position="462"/>
        <end position="496"/>
    </location>
</feature>
<comment type="catalytic activity">
    <reaction evidence="1">
        <text>ATP + protein L-histidine = ADP + protein N-phospho-L-histidine.</text>
        <dbReference type="EC" id="2.7.13.3"/>
    </reaction>
</comment>
<dbReference type="InterPro" id="IPR003594">
    <property type="entry name" value="HATPase_dom"/>
</dbReference>
<feature type="transmembrane region" description="Helical" evidence="10">
    <location>
        <begin position="62"/>
        <end position="85"/>
    </location>
</feature>
<feature type="transmembrane region" description="Helical" evidence="10">
    <location>
        <begin position="92"/>
        <end position="111"/>
    </location>
</feature>
<evidence type="ECO:0000256" key="1">
    <source>
        <dbReference type="ARBA" id="ARBA00000085"/>
    </source>
</evidence>
<dbReference type="SUPFAM" id="SSF55874">
    <property type="entry name" value="ATPase domain of HSP90 chaperone/DNA topoisomerase II/histidine kinase"/>
    <property type="match status" value="1"/>
</dbReference>
<reference evidence="13 14" key="1">
    <citation type="submission" date="2020-08" db="EMBL/GenBank/DDBJ databases">
        <title>Genomic Encyclopedia of Type Strains, Phase III (KMG-III): the genomes of soil and plant-associated and newly described type strains.</title>
        <authorList>
            <person name="Whitman W."/>
        </authorList>
    </citation>
    <scope>NUCLEOTIDE SEQUENCE [LARGE SCALE GENOMIC DNA]</scope>
    <source>
        <strain evidence="13 14">CECT 5862</strain>
    </source>
</reference>
<dbReference type="SUPFAM" id="SSF55781">
    <property type="entry name" value="GAF domain-like"/>
    <property type="match status" value="1"/>
</dbReference>
<dbReference type="Gene3D" id="3.30.450.40">
    <property type="match status" value="1"/>
</dbReference>
<keyword evidence="9" id="KW-0175">Coiled coil</keyword>
<evidence type="ECO:0000256" key="4">
    <source>
        <dbReference type="ARBA" id="ARBA00022679"/>
    </source>
</evidence>
<dbReference type="RefSeq" id="WP_183597402.1">
    <property type="nucleotide sequence ID" value="NZ_JACHXK010000002.1"/>
</dbReference>
<feature type="transmembrane region" description="Helical" evidence="10">
    <location>
        <begin position="7"/>
        <end position="30"/>
    </location>
</feature>
<feature type="transmembrane region" description="Helical" evidence="10">
    <location>
        <begin position="249"/>
        <end position="272"/>
    </location>
</feature>
<dbReference type="InterPro" id="IPR050482">
    <property type="entry name" value="Sensor_HK_TwoCompSys"/>
</dbReference>
<keyword evidence="5" id="KW-0547">Nucleotide-binding</keyword>